<name>A0A814RIS1_9BILA</name>
<evidence type="ECO:0000256" key="2">
    <source>
        <dbReference type="ARBA" id="ARBA00022692"/>
    </source>
</evidence>
<sequence length="269" mass="30027">ITVSIVLLYCLRCLNIVNFPKLSLSVAEKVMPLPLVFFGNLLFGLGSTQAVSLPMFTVLRRFSIWLTMMGEQIFLNDKPNVKVQCSVYLMLLGAGIAASDDIAFNFHGYGLLLLNNICTACNGIVMKRKLSSKEFNHNGLLFYNSLFILFPAITLAYMTDDFDKLRSFDKYFDTGFMFAFFFSSIMGFILNYSTLLCTNYNSPLTTTVVGALKNMAVTYVGMFVGGDYIYSTVNFIGLNVSVFGSIVYSWVTFTRKVIPSPSIRKGSIV</sequence>
<feature type="transmembrane region" description="Helical" evidence="5">
    <location>
        <begin position="35"/>
        <end position="59"/>
    </location>
</feature>
<feature type="non-terminal residue" evidence="7">
    <location>
        <position position="269"/>
    </location>
</feature>
<dbReference type="GO" id="GO:0016020">
    <property type="term" value="C:membrane"/>
    <property type="evidence" value="ECO:0007669"/>
    <property type="project" value="UniProtKB-SubCell"/>
</dbReference>
<dbReference type="EMBL" id="CAJNOQ010006380">
    <property type="protein sequence ID" value="CAF1133010.1"/>
    <property type="molecule type" value="Genomic_DNA"/>
</dbReference>
<dbReference type="Pfam" id="PF03151">
    <property type="entry name" value="TPT"/>
    <property type="match status" value="1"/>
</dbReference>
<keyword evidence="9" id="KW-1185">Reference proteome</keyword>
<proteinExistence type="predicted"/>
<dbReference type="Proteomes" id="UP000681722">
    <property type="component" value="Unassembled WGS sequence"/>
</dbReference>
<evidence type="ECO:0000313" key="9">
    <source>
        <dbReference type="Proteomes" id="UP000663829"/>
    </source>
</evidence>
<feature type="transmembrane region" description="Helical" evidence="5">
    <location>
        <begin position="104"/>
        <end position="126"/>
    </location>
</feature>
<dbReference type="InterPro" id="IPR050186">
    <property type="entry name" value="TPT_transporter"/>
</dbReference>
<feature type="transmembrane region" description="Helical" evidence="5">
    <location>
        <begin position="80"/>
        <end position="98"/>
    </location>
</feature>
<feature type="domain" description="Sugar phosphate transporter" evidence="6">
    <location>
        <begin position="3"/>
        <end position="249"/>
    </location>
</feature>
<feature type="transmembrane region" description="Helical" evidence="5">
    <location>
        <begin position="138"/>
        <end position="159"/>
    </location>
</feature>
<evidence type="ECO:0000256" key="3">
    <source>
        <dbReference type="ARBA" id="ARBA00022989"/>
    </source>
</evidence>
<dbReference type="PANTHER" id="PTHR11132">
    <property type="entry name" value="SOLUTE CARRIER FAMILY 35"/>
    <property type="match status" value="1"/>
</dbReference>
<dbReference type="Proteomes" id="UP000663829">
    <property type="component" value="Unassembled WGS sequence"/>
</dbReference>
<keyword evidence="3 5" id="KW-1133">Transmembrane helix</keyword>
<evidence type="ECO:0000313" key="8">
    <source>
        <dbReference type="EMBL" id="CAF3896825.1"/>
    </source>
</evidence>
<gene>
    <name evidence="7" type="ORF">GPM918_LOCUS20296</name>
    <name evidence="8" type="ORF">SRO942_LOCUS20293</name>
</gene>
<dbReference type="EMBL" id="CAJOBC010006380">
    <property type="protein sequence ID" value="CAF3896825.1"/>
    <property type="molecule type" value="Genomic_DNA"/>
</dbReference>
<dbReference type="OrthoDB" id="417037at2759"/>
<dbReference type="AlphaFoldDB" id="A0A814RIS1"/>
<dbReference type="InterPro" id="IPR004853">
    <property type="entry name" value="Sugar_P_trans_dom"/>
</dbReference>
<evidence type="ECO:0000259" key="6">
    <source>
        <dbReference type="Pfam" id="PF03151"/>
    </source>
</evidence>
<keyword evidence="2 5" id="KW-0812">Transmembrane</keyword>
<evidence type="ECO:0000313" key="7">
    <source>
        <dbReference type="EMBL" id="CAF1133010.1"/>
    </source>
</evidence>
<evidence type="ECO:0000256" key="1">
    <source>
        <dbReference type="ARBA" id="ARBA00004141"/>
    </source>
</evidence>
<comment type="caution">
    <text evidence="7">The sequence shown here is derived from an EMBL/GenBank/DDBJ whole genome shotgun (WGS) entry which is preliminary data.</text>
</comment>
<reference evidence="7" key="1">
    <citation type="submission" date="2021-02" db="EMBL/GenBank/DDBJ databases">
        <authorList>
            <person name="Nowell W R."/>
        </authorList>
    </citation>
    <scope>NUCLEOTIDE SEQUENCE</scope>
</reference>
<feature type="transmembrane region" description="Helical" evidence="5">
    <location>
        <begin position="171"/>
        <end position="192"/>
    </location>
</feature>
<feature type="transmembrane region" description="Helical" evidence="5">
    <location>
        <begin position="204"/>
        <end position="222"/>
    </location>
</feature>
<organism evidence="7 9">
    <name type="scientific">Didymodactylos carnosus</name>
    <dbReference type="NCBI Taxonomy" id="1234261"/>
    <lineage>
        <taxon>Eukaryota</taxon>
        <taxon>Metazoa</taxon>
        <taxon>Spiralia</taxon>
        <taxon>Gnathifera</taxon>
        <taxon>Rotifera</taxon>
        <taxon>Eurotatoria</taxon>
        <taxon>Bdelloidea</taxon>
        <taxon>Philodinida</taxon>
        <taxon>Philodinidae</taxon>
        <taxon>Didymodactylos</taxon>
    </lineage>
</organism>
<evidence type="ECO:0000256" key="5">
    <source>
        <dbReference type="SAM" id="Phobius"/>
    </source>
</evidence>
<evidence type="ECO:0000256" key="4">
    <source>
        <dbReference type="ARBA" id="ARBA00023136"/>
    </source>
</evidence>
<keyword evidence="4 5" id="KW-0472">Membrane</keyword>
<feature type="transmembrane region" description="Helical" evidence="5">
    <location>
        <begin position="228"/>
        <end position="251"/>
    </location>
</feature>
<protein>
    <recommendedName>
        <fullName evidence="6">Sugar phosphate transporter domain-containing protein</fullName>
    </recommendedName>
</protein>
<comment type="subcellular location">
    <subcellularLocation>
        <location evidence="1">Membrane</location>
        <topology evidence="1">Multi-pass membrane protein</topology>
    </subcellularLocation>
</comment>
<accession>A0A814RIS1</accession>